<dbReference type="Proteomes" id="UP000198211">
    <property type="component" value="Unassembled WGS sequence"/>
</dbReference>
<proteinExistence type="predicted"/>
<organism evidence="1 2">
    <name type="scientific">Phytophthora megakarya</name>
    <dbReference type="NCBI Taxonomy" id="4795"/>
    <lineage>
        <taxon>Eukaryota</taxon>
        <taxon>Sar</taxon>
        <taxon>Stramenopiles</taxon>
        <taxon>Oomycota</taxon>
        <taxon>Peronosporomycetes</taxon>
        <taxon>Peronosporales</taxon>
        <taxon>Peronosporaceae</taxon>
        <taxon>Phytophthora</taxon>
    </lineage>
</organism>
<dbReference type="OrthoDB" id="126233at2759"/>
<evidence type="ECO:0000313" key="1">
    <source>
        <dbReference type="EMBL" id="OWZ14912.1"/>
    </source>
</evidence>
<accession>A0A225WBG8</accession>
<sequence length="144" mass="16162">MDPILGVEGINDEKFTPWATRQRVLGLEFDSTAVLVRMTKAKIDKPRRIIAAAYDVTVLTRKAYNSLLGSLRHVSTVTVSGEMKQDLLRWWQVFHQPQLNGVSLEYINALPLPDIIIEVDASAFGLCALDITAEHALTYLLRLI</sequence>
<name>A0A225WBG8_9STRA</name>
<gene>
    <name evidence="1" type="ORF">PHMEG_00011526</name>
</gene>
<reference evidence="2" key="1">
    <citation type="submission" date="2017-03" db="EMBL/GenBank/DDBJ databases">
        <title>Phytopthora megakarya and P. palmivora, two closely related causual agents of cacao black pod achieved similar genome size and gene model numbers by different mechanisms.</title>
        <authorList>
            <person name="Ali S."/>
            <person name="Shao J."/>
            <person name="Larry D.J."/>
            <person name="Kronmiller B."/>
            <person name="Shen D."/>
            <person name="Strem M.D."/>
            <person name="Melnick R.L."/>
            <person name="Guiltinan M.J."/>
            <person name="Tyler B.M."/>
            <person name="Meinhardt L.W."/>
            <person name="Bailey B.A."/>
        </authorList>
    </citation>
    <scope>NUCLEOTIDE SEQUENCE [LARGE SCALE GENOMIC DNA]</scope>
    <source>
        <strain evidence="2">zdho120</strain>
    </source>
</reference>
<comment type="caution">
    <text evidence="1">The sequence shown here is derived from an EMBL/GenBank/DDBJ whole genome shotgun (WGS) entry which is preliminary data.</text>
</comment>
<protein>
    <submittedName>
        <fullName evidence="1">Uncharacterized protein</fullName>
    </submittedName>
</protein>
<dbReference type="EMBL" id="NBNE01001233">
    <property type="protein sequence ID" value="OWZ14912.1"/>
    <property type="molecule type" value="Genomic_DNA"/>
</dbReference>
<dbReference type="AlphaFoldDB" id="A0A225WBG8"/>
<evidence type="ECO:0000313" key="2">
    <source>
        <dbReference type="Proteomes" id="UP000198211"/>
    </source>
</evidence>
<keyword evidence="2" id="KW-1185">Reference proteome</keyword>